<evidence type="ECO:0000256" key="5">
    <source>
        <dbReference type="ARBA" id="ARBA00022763"/>
    </source>
</evidence>
<dbReference type="PIRSF" id="PIRSF003128">
    <property type="entry name" value="RecN"/>
    <property type="match status" value="1"/>
</dbReference>
<dbReference type="GO" id="GO:0006310">
    <property type="term" value="P:DNA recombination"/>
    <property type="evidence" value="ECO:0007669"/>
    <property type="project" value="InterPro"/>
</dbReference>
<dbReference type="SUPFAM" id="SSF52540">
    <property type="entry name" value="P-loop containing nucleoside triphosphate hydrolases"/>
    <property type="match status" value="2"/>
</dbReference>
<keyword evidence="5 9" id="KW-0227">DNA damage</keyword>
<evidence type="ECO:0000256" key="6">
    <source>
        <dbReference type="ARBA" id="ARBA00022840"/>
    </source>
</evidence>
<evidence type="ECO:0000256" key="9">
    <source>
        <dbReference type="PIRNR" id="PIRNR003128"/>
    </source>
</evidence>
<evidence type="ECO:0000313" key="14">
    <source>
        <dbReference type="Proteomes" id="UP000198956"/>
    </source>
</evidence>
<dbReference type="EMBL" id="CP080764">
    <property type="protein sequence ID" value="QYY41728.1"/>
    <property type="molecule type" value="Genomic_DNA"/>
</dbReference>
<dbReference type="NCBIfam" id="NF008121">
    <property type="entry name" value="PRK10869.1"/>
    <property type="match status" value="1"/>
</dbReference>
<dbReference type="AlphaFoldDB" id="A0A1G7W5G0"/>
<dbReference type="OrthoDB" id="9806954at2"/>
<dbReference type="PANTHER" id="PTHR11059:SF0">
    <property type="entry name" value="DNA REPAIR PROTEIN RECN"/>
    <property type="match status" value="1"/>
</dbReference>
<feature type="coiled-coil region" evidence="10">
    <location>
        <begin position="330"/>
        <end position="364"/>
    </location>
</feature>
<dbReference type="RefSeq" id="WP_057898262.1">
    <property type="nucleotide sequence ID" value="NZ_CP080764.1"/>
</dbReference>
<protein>
    <recommendedName>
        <fullName evidence="3 9">DNA repair protein RecN</fullName>
    </recommendedName>
    <alternativeName>
        <fullName evidence="8 9">Recombination protein N</fullName>
    </alternativeName>
</protein>
<keyword evidence="7 9" id="KW-0234">DNA repair</keyword>
<dbReference type="EMBL" id="FNDE01000001">
    <property type="protein sequence ID" value="SDG67193.1"/>
    <property type="molecule type" value="Genomic_DNA"/>
</dbReference>
<dbReference type="CDD" id="cd03241">
    <property type="entry name" value="ABC_RecN"/>
    <property type="match status" value="2"/>
</dbReference>
<comment type="function">
    <text evidence="1 9">May be involved in recombinational repair of damaged DNA.</text>
</comment>
<dbReference type="PANTHER" id="PTHR11059">
    <property type="entry name" value="DNA REPAIR PROTEIN RECN"/>
    <property type="match status" value="1"/>
</dbReference>
<evidence type="ECO:0000259" key="11">
    <source>
        <dbReference type="Pfam" id="PF02463"/>
    </source>
</evidence>
<reference evidence="13 14" key="1">
    <citation type="submission" date="2016-10" db="EMBL/GenBank/DDBJ databases">
        <authorList>
            <person name="de Groot N.N."/>
        </authorList>
    </citation>
    <scope>NUCLEOTIDE SEQUENCE [LARGE SCALE GENOMIC DNA]</scope>
    <source>
        <strain evidence="13 14">L 420-91</strain>
    </source>
</reference>
<evidence type="ECO:0000256" key="7">
    <source>
        <dbReference type="ARBA" id="ARBA00023204"/>
    </source>
</evidence>
<keyword evidence="4" id="KW-0547">Nucleotide-binding</keyword>
<evidence type="ECO:0000313" key="12">
    <source>
        <dbReference type="EMBL" id="QYY41728.1"/>
    </source>
</evidence>
<evidence type="ECO:0000313" key="15">
    <source>
        <dbReference type="Proteomes" id="UP000826616"/>
    </source>
</evidence>
<evidence type="ECO:0000256" key="2">
    <source>
        <dbReference type="ARBA" id="ARBA00009441"/>
    </source>
</evidence>
<feature type="domain" description="RecF/RecN/SMC N-terminal" evidence="11">
    <location>
        <begin position="2"/>
        <end position="523"/>
    </location>
</feature>
<evidence type="ECO:0000256" key="3">
    <source>
        <dbReference type="ARBA" id="ARBA00021315"/>
    </source>
</evidence>
<dbReference type="FunFam" id="3.40.50.300:FF:000356">
    <property type="entry name" value="DNA repair protein RecN"/>
    <property type="match status" value="1"/>
</dbReference>
<reference evidence="12 15" key="2">
    <citation type="submission" date="2021-08" db="EMBL/GenBank/DDBJ databases">
        <title>Complete genome sequence of the strain Aneurinibacillus thermoaerophilus CCM 8960.</title>
        <authorList>
            <person name="Musilova J."/>
            <person name="Kourilova X."/>
            <person name="Pernicova I."/>
            <person name="Bezdicek M."/>
            <person name="Lengerova M."/>
            <person name="Obruca S."/>
            <person name="Sedlar K."/>
        </authorList>
    </citation>
    <scope>NUCLEOTIDE SEQUENCE [LARGE SCALE GENOMIC DNA]</scope>
    <source>
        <strain evidence="12 15">CCM 8960</strain>
    </source>
</reference>
<dbReference type="GeneID" id="97142181"/>
<keyword evidence="10" id="KW-0175">Coiled coil</keyword>
<organism evidence="13 14">
    <name type="scientific">Aneurinibacillus thermoaerophilus</name>
    <dbReference type="NCBI Taxonomy" id="143495"/>
    <lineage>
        <taxon>Bacteria</taxon>
        <taxon>Bacillati</taxon>
        <taxon>Bacillota</taxon>
        <taxon>Bacilli</taxon>
        <taxon>Bacillales</taxon>
        <taxon>Paenibacillaceae</taxon>
        <taxon>Aneurinibacillus group</taxon>
        <taxon>Aneurinibacillus</taxon>
    </lineage>
</organism>
<dbReference type="GO" id="GO:0005524">
    <property type="term" value="F:ATP binding"/>
    <property type="evidence" value="ECO:0007669"/>
    <property type="project" value="UniProtKB-KW"/>
</dbReference>
<accession>A0A1G7W5G0</accession>
<gene>
    <name evidence="12" type="primary">recN</name>
    <name evidence="12" type="ORF">K3F53_12430</name>
    <name evidence="13" type="ORF">SAMN04489735_10017</name>
</gene>
<keyword evidence="15" id="KW-1185">Reference proteome</keyword>
<dbReference type="Pfam" id="PF02463">
    <property type="entry name" value="SMC_N"/>
    <property type="match status" value="1"/>
</dbReference>
<keyword evidence="6" id="KW-0067">ATP-binding</keyword>
<dbReference type="NCBIfam" id="TIGR00634">
    <property type="entry name" value="recN"/>
    <property type="match status" value="1"/>
</dbReference>
<dbReference type="GO" id="GO:0009432">
    <property type="term" value="P:SOS response"/>
    <property type="evidence" value="ECO:0007669"/>
    <property type="project" value="TreeGrafter"/>
</dbReference>
<evidence type="ECO:0000256" key="1">
    <source>
        <dbReference type="ARBA" id="ARBA00003618"/>
    </source>
</evidence>
<dbReference type="GO" id="GO:0043590">
    <property type="term" value="C:bacterial nucleoid"/>
    <property type="evidence" value="ECO:0007669"/>
    <property type="project" value="TreeGrafter"/>
</dbReference>
<comment type="similarity">
    <text evidence="2 9">Belongs to the RecN family.</text>
</comment>
<dbReference type="InterPro" id="IPR027417">
    <property type="entry name" value="P-loop_NTPase"/>
</dbReference>
<dbReference type="Proteomes" id="UP000198956">
    <property type="component" value="Unassembled WGS sequence"/>
</dbReference>
<dbReference type="InterPro" id="IPR004604">
    <property type="entry name" value="DNA_recomb/repair_RecN"/>
</dbReference>
<dbReference type="Gene3D" id="3.40.50.300">
    <property type="entry name" value="P-loop containing nucleotide triphosphate hydrolases"/>
    <property type="match status" value="2"/>
</dbReference>
<sequence>MLLELNIRNFAVIKEVSISFGRGLTILTGETGAGKSILIDAISMLLGGRGSSEYVRYGCKKAEIEGLFEFEADAPVLGMLKEMGIDVEDNTLIIRRELASTGKTVCRVNGRLVTLSMLREVAPWLINIHGQHEHQSLMQGERHIDWLDAFGDERIVPAFREFSKLYAQYQQLRSELDYISTNEREMVQRMDMLRFQLQEIVSANLKPGEDEELMKEKKKLSGGEKLVYSLEDAYRSLIGEQRGIDWVGNAVSHLETILEYDEELRETHQMLESAFYQIEEAARLIRAYRDTIEFDPERLTQIESRLDEINRLKRKYGLSVDEILEYGASIEDELDSMENRETRIEELQKKLKEVALDLAVEAQELSQIRKQIAEKLAVAIEQELKDLHMSRAQFKIAVRQQEDERGLDVNGNRFRVTSKGIDTVEFLIAPNPGEPLRPVSKIASGGELSRIMLAMKTILADAESTDTMIFDEVDTGVSGRAAQAIAEKLMRVSRKRQVLSITHLPQVASMADTHLRIEKHMNEKETETKVNPLSYEERVVELARMLGGAQVTETTKDNAREMLAQAEEVKQELEG</sequence>
<evidence type="ECO:0000256" key="4">
    <source>
        <dbReference type="ARBA" id="ARBA00022741"/>
    </source>
</evidence>
<dbReference type="FunFam" id="3.40.50.300:FF:000319">
    <property type="entry name" value="DNA repair protein RecN"/>
    <property type="match status" value="1"/>
</dbReference>
<dbReference type="GO" id="GO:0006281">
    <property type="term" value="P:DNA repair"/>
    <property type="evidence" value="ECO:0007669"/>
    <property type="project" value="UniProtKB-KW"/>
</dbReference>
<evidence type="ECO:0000256" key="8">
    <source>
        <dbReference type="ARBA" id="ARBA00033408"/>
    </source>
</evidence>
<evidence type="ECO:0000313" key="13">
    <source>
        <dbReference type="EMBL" id="SDG67193.1"/>
    </source>
</evidence>
<name>A0A1G7W5G0_ANETH</name>
<evidence type="ECO:0000256" key="10">
    <source>
        <dbReference type="SAM" id="Coils"/>
    </source>
</evidence>
<dbReference type="InterPro" id="IPR003395">
    <property type="entry name" value="RecF/RecN/SMC_N"/>
</dbReference>
<dbReference type="Proteomes" id="UP000826616">
    <property type="component" value="Chromosome"/>
</dbReference>
<proteinExistence type="inferred from homology"/>